<dbReference type="InterPro" id="IPR011050">
    <property type="entry name" value="Pectin_lyase_fold/virulence"/>
</dbReference>
<accession>A0A382JMK3</accession>
<proteinExistence type="predicted"/>
<dbReference type="EMBL" id="UINC01075117">
    <property type="protein sequence ID" value="SVC12986.1"/>
    <property type="molecule type" value="Genomic_DNA"/>
</dbReference>
<dbReference type="InterPro" id="IPR012334">
    <property type="entry name" value="Pectin_lyas_fold"/>
</dbReference>
<dbReference type="InterPro" id="IPR006626">
    <property type="entry name" value="PbH1"/>
</dbReference>
<sequence>WHHVAAVHSGNGEVEIYLNGESIFTASVSVPNISSSNGAIGSSPLGGERWNGNIDEVRIWNTARTQEELQGSMHQSLRGTENGLVGYWSFDENEGAAVNDGTPNGNDGTVNGDLGWSDLSAPIDGTPAPVMLNVPDDYASIQEAIDSAFPGDTVLVQPGTYDENIYLNTSSVVLMSLAAVSQDMSYIEQTVIDAGGSGKPVFVENGAELNGFTLQNGYVSLDTEDWPDNAAGGLVIMASDFRAINLVVRNNQGRWGGGIGVHGEGSHLENILVTNNNCEDGAGIFYGTSGHGYAKDITIIGNTAANLGGGIYFYNGSNVDVVNLHSEGNSANYGGGVISYRRSHPTITNALIINNTANLDGGGVSVFRQSSIAFTSVTVYGNTAPEGVAGSAISLGMSSQVYLLNSIVWGNSISDENDSPSAFIESSIIESGYEGNN</sequence>
<organism evidence="1">
    <name type="scientific">marine metagenome</name>
    <dbReference type="NCBI Taxonomy" id="408172"/>
    <lineage>
        <taxon>unclassified sequences</taxon>
        <taxon>metagenomes</taxon>
        <taxon>ecological metagenomes</taxon>
    </lineage>
</organism>
<protein>
    <recommendedName>
        <fullName evidence="2">LamG-like jellyroll fold domain-containing protein</fullName>
    </recommendedName>
</protein>
<dbReference type="AlphaFoldDB" id="A0A382JMK3"/>
<dbReference type="InterPro" id="IPR013320">
    <property type="entry name" value="ConA-like_dom_sf"/>
</dbReference>
<feature type="non-terminal residue" evidence="1">
    <location>
        <position position="437"/>
    </location>
</feature>
<dbReference type="SMART" id="SM00710">
    <property type="entry name" value="PbH1"/>
    <property type="match status" value="5"/>
</dbReference>
<dbReference type="SUPFAM" id="SSF51126">
    <property type="entry name" value="Pectin lyase-like"/>
    <property type="match status" value="1"/>
</dbReference>
<dbReference type="Pfam" id="PF13385">
    <property type="entry name" value="Laminin_G_3"/>
    <property type="match status" value="1"/>
</dbReference>
<gene>
    <name evidence="1" type="ORF">METZ01_LOCUS265840</name>
</gene>
<evidence type="ECO:0000313" key="1">
    <source>
        <dbReference type="EMBL" id="SVC12986.1"/>
    </source>
</evidence>
<dbReference type="Gene3D" id="2.160.20.10">
    <property type="entry name" value="Single-stranded right-handed beta-helix, Pectin lyase-like"/>
    <property type="match status" value="1"/>
</dbReference>
<reference evidence="1" key="1">
    <citation type="submission" date="2018-05" db="EMBL/GenBank/DDBJ databases">
        <authorList>
            <person name="Lanie J.A."/>
            <person name="Ng W.-L."/>
            <person name="Kazmierczak K.M."/>
            <person name="Andrzejewski T.M."/>
            <person name="Davidsen T.M."/>
            <person name="Wayne K.J."/>
            <person name="Tettelin H."/>
            <person name="Glass J.I."/>
            <person name="Rusch D."/>
            <person name="Podicherti R."/>
            <person name="Tsui H.-C.T."/>
            <person name="Winkler M.E."/>
        </authorList>
    </citation>
    <scope>NUCLEOTIDE SEQUENCE</scope>
</reference>
<dbReference type="Gene3D" id="2.60.120.200">
    <property type="match status" value="1"/>
</dbReference>
<evidence type="ECO:0008006" key="2">
    <source>
        <dbReference type="Google" id="ProtNLM"/>
    </source>
</evidence>
<feature type="non-terminal residue" evidence="1">
    <location>
        <position position="1"/>
    </location>
</feature>
<name>A0A382JMK3_9ZZZZ</name>
<dbReference type="SUPFAM" id="SSF49899">
    <property type="entry name" value="Concanavalin A-like lectins/glucanases"/>
    <property type="match status" value="1"/>
</dbReference>